<evidence type="ECO:0000313" key="2">
    <source>
        <dbReference type="Proteomes" id="UP001259803"/>
    </source>
</evidence>
<dbReference type="Proteomes" id="UP001259803">
    <property type="component" value="Unassembled WGS sequence"/>
</dbReference>
<dbReference type="RefSeq" id="WP_311340239.1">
    <property type="nucleotide sequence ID" value="NZ_JAVRHS010000003.1"/>
</dbReference>
<dbReference type="EMBL" id="JAVRHS010000003">
    <property type="protein sequence ID" value="MDT0575662.1"/>
    <property type="molecule type" value="Genomic_DNA"/>
</dbReference>
<comment type="caution">
    <text evidence="1">The sequence shown here is derived from an EMBL/GenBank/DDBJ whole genome shotgun (WGS) entry which is preliminary data.</text>
</comment>
<accession>A0ABU2ZGF5</accession>
<evidence type="ECO:0008006" key="3">
    <source>
        <dbReference type="Google" id="ProtNLM"/>
    </source>
</evidence>
<reference evidence="1 2" key="1">
    <citation type="submission" date="2023-09" db="EMBL/GenBank/DDBJ databases">
        <authorList>
            <person name="Rey-Velasco X."/>
        </authorList>
    </citation>
    <scope>NUCLEOTIDE SEQUENCE [LARGE SCALE GENOMIC DNA]</scope>
    <source>
        <strain evidence="1 2">F390</strain>
    </source>
</reference>
<organism evidence="1 2">
    <name type="scientific">Croceicoccus esteveae</name>
    <dbReference type="NCBI Taxonomy" id="3075597"/>
    <lineage>
        <taxon>Bacteria</taxon>
        <taxon>Pseudomonadati</taxon>
        <taxon>Pseudomonadota</taxon>
        <taxon>Alphaproteobacteria</taxon>
        <taxon>Sphingomonadales</taxon>
        <taxon>Erythrobacteraceae</taxon>
        <taxon>Croceicoccus</taxon>
    </lineage>
</organism>
<gene>
    <name evidence="1" type="ORF">RM533_05645</name>
</gene>
<evidence type="ECO:0000313" key="1">
    <source>
        <dbReference type="EMBL" id="MDT0575662.1"/>
    </source>
</evidence>
<proteinExistence type="predicted"/>
<name>A0ABU2ZGF5_9SPHN</name>
<sequence>MGKTALTLFTSLPVFWAEGDVAELAAGTVEDHWVRTELERDHALVPIDTLEDLQAQKTLLMIQPRALTPVENVALDRWVRNGGQLLLLVDPLLETASRYALGDRRRPEGTAMLSPILARWGLELLHDQDQPDTMRMASLPFALPVAQAGELRLTGSGHDAACRLEGGGILAHCRIGAGTAMIVADAAMMASGDAPPPQGVAALSQLLDLAFPS</sequence>
<protein>
    <recommendedName>
        <fullName evidence="3">ABC transporter</fullName>
    </recommendedName>
</protein>
<keyword evidence="2" id="KW-1185">Reference proteome</keyword>